<keyword evidence="10" id="KW-1185">Reference proteome</keyword>
<dbReference type="InterPro" id="IPR014322">
    <property type="entry name" value="RNA_pol_sigma-B/F/G"/>
</dbReference>
<dbReference type="Proteomes" id="UP001501676">
    <property type="component" value="Unassembled WGS sequence"/>
</dbReference>
<dbReference type="CDD" id="cd06171">
    <property type="entry name" value="Sigma70_r4"/>
    <property type="match status" value="1"/>
</dbReference>
<evidence type="ECO:0000259" key="6">
    <source>
        <dbReference type="Pfam" id="PF04539"/>
    </source>
</evidence>
<keyword evidence="4" id="KW-0804">Transcription</keyword>
<dbReference type="InterPro" id="IPR014284">
    <property type="entry name" value="RNA_pol_sigma-70_dom"/>
</dbReference>
<dbReference type="Gene3D" id="1.10.10.10">
    <property type="entry name" value="Winged helix-like DNA-binding domain superfamily/Winged helix DNA-binding domain"/>
    <property type="match status" value="2"/>
</dbReference>
<feature type="region of interest" description="Disordered" evidence="5">
    <location>
        <begin position="1"/>
        <end position="20"/>
    </location>
</feature>
<keyword evidence="3" id="KW-0238">DNA-binding</keyword>
<feature type="domain" description="RNA polymerase sigma-70 region 3" evidence="6">
    <location>
        <begin position="133"/>
        <end position="181"/>
    </location>
</feature>
<sequence length="271" mass="30265">MSPDTLEKTPDRADRLAGTRPDPAVVDGLFVRLAGLAVDDRQRGVVRDALVTEYLSLARNLAWRFRDRGEPLDDLVQVARVGLIKAVDRFDPGRGIAFPVYAIPTITGELRRHFRDRGWDVRVPRRLQELHLQLRAATQELSHRTGRAPTAGELATYLRLPREQVIEGLQAGDAYTAGSLDRPSTPRPGAPTLGDLLPDLDRPFERVDDHEALAPLVAALPPRERRILYLRFVEEQTQTQIAQEIGVSQMHVSRLLSATLAQLRKGMFVPG</sequence>
<evidence type="ECO:0000259" key="7">
    <source>
        <dbReference type="Pfam" id="PF04542"/>
    </source>
</evidence>
<dbReference type="Pfam" id="PF04539">
    <property type="entry name" value="Sigma70_r3"/>
    <property type="match status" value="1"/>
</dbReference>
<name>A0ABP6T1V6_9ACTN</name>
<dbReference type="Pfam" id="PF04545">
    <property type="entry name" value="Sigma70_r4"/>
    <property type="match status" value="1"/>
</dbReference>
<evidence type="ECO:0000256" key="5">
    <source>
        <dbReference type="SAM" id="MobiDB-lite"/>
    </source>
</evidence>
<feature type="domain" description="RNA polymerase sigma-70 region 2" evidence="7">
    <location>
        <begin position="50"/>
        <end position="119"/>
    </location>
</feature>
<dbReference type="InterPro" id="IPR007624">
    <property type="entry name" value="RNA_pol_sigma70_r3"/>
</dbReference>
<gene>
    <name evidence="9" type="ORF">GCM10020369_43370</name>
</gene>
<keyword evidence="1" id="KW-0805">Transcription regulation</keyword>
<feature type="compositionally biased region" description="Basic and acidic residues" evidence="5">
    <location>
        <begin position="1"/>
        <end position="17"/>
    </location>
</feature>
<accession>A0ABP6T1V6</accession>
<dbReference type="InterPro" id="IPR013325">
    <property type="entry name" value="RNA_pol_sigma_r2"/>
</dbReference>
<evidence type="ECO:0000313" key="10">
    <source>
        <dbReference type="Proteomes" id="UP001501676"/>
    </source>
</evidence>
<dbReference type="RefSeq" id="WP_345729999.1">
    <property type="nucleotide sequence ID" value="NZ_BAAAYN010000027.1"/>
</dbReference>
<evidence type="ECO:0000256" key="1">
    <source>
        <dbReference type="ARBA" id="ARBA00023015"/>
    </source>
</evidence>
<dbReference type="InterPro" id="IPR007627">
    <property type="entry name" value="RNA_pol_sigma70_r2"/>
</dbReference>
<feature type="domain" description="RNA polymerase sigma-70 region 4" evidence="8">
    <location>
        <begin position="218"/>
        <end position="265"/>
    </location>
</feature>
<evidence type="ECO:0000256" key="3">
    <source>
        <dbReference type="ARBA" id="ARBA00023125"/>
    </source>
</evidence>
<dbReference type="PANTHER" id="PTHR30385:SF4">
    <property type="entry name" value="RNA POLYMERASE SIGMA-E FACTOR"/>
    <property type="match status" value="1"/>
</dbReference>
<reference evidence="10" key="1">
    <citation type="journal article" date="2019" name="Int. J. Syst. Evol. Microbiol.">
        <title>The Global Catalogue of Microorganisms (GCM) 10K type strain sequencing project: providing services to taxonomists for standard genome sequencing and annotation.</title>
        <authorList>
            <consortium name="The Broad Institute Genomics Platform"/>
            <consortium name="The Broad Institute Genome Sequencing Center for Infectious Disease"/>
            <person name="Wu L."/>
            <person name="Ma J."/>
        </authorList>
    </citation>
    <scope>NUCLEOTIDE SEQUENCE [LARGE SCALE GENOMIC DNA]</scope>
    <source>
        <strain evidence="10">JCM 9458</strain>
    </source>
</reference>
<dbReference type="InterPro" id="IPR013324">
    <property type="entry name" value="RNA_pol_sigma_r3/r4-like"/>
</dbReference>
<organism evidence="9 10">
    <name type="scientific">Cryptosporangium minutisporangium</name>
    <dbReference type="NCBI Taxonomy" id="113569"/>
    <lineage>
        <taxon>Bacteria</taxon>
        <taxon>Bacillati</taxon>
        <taxon>Actinomycetota</taxon>
        <taxon>Actinomycetes</taxon>
        <taxon>Cryptosporangiales</taxon>
        <taxon>Cryptosporangiaceae</taxon>
        <taxon>Cryptosporangium</taxon>
    </lineage>
</organism>
<dbReference type="PANTHER" id="PTHR30385">
    <property type="entry name" value="SIGMA FACTOR F FLAGELLAR"/>
    <property type="match status" value="1"/>
</dbReference>
<evidence type="ECO:0008006" key="11">
    <source>
        <dbReference type="Google" id="ProtNLM"/>
    </source>
</evidence>
<dbReference type="InterPro" id="IPR007630">
    <property type="entry name" value="RNA_pol_sigma70_r4"/>
</dbReference>
<dbReference type="EMBL" id="BAAAYN010000027">
    <property type="protein sequence ID" value="GAA3390222.1"/>
    <property type="molecule type" value="Genomic_DNA"/>
</dbReference>
<dbReference type="NCBIfam" id="TIGR02980">
    <property type="entry name" value="SigBFG"/>
    <property type="match status" value="1"/>
</dbReference>
<dbReference type="InterPro" id="IPR036388">
    <property type="entry name" value="WH-like_DNA-bd_sf"/>
</dbReference>
<evidence type="ECO:0000259" key="8">
    <source>
        <dbReference type="Pfam" id="PF04545"/>
    </source>
</evidence>
<dbReference type="SUPFAM" id="SSF88946">
    <property type="entry name" value="Sigma2 domain of RNA polymerase sigma factors"/>
    <property type="match status" value="1"/>
</dbReference>
<dbReference type="InterPro" id="IPR000943">
    <property type="entry name" value="RNA_pol_sigma70"/>
</dbReference>
<dbReference type="Pfam" id="PF04542">
    <property type="entry name" value="Sigma70_r2"/>
    <property type="match status" value="1"/>
</dbReference>
<dbReference type="Gene3D" id="1.20.120.1810">
    <property type="match status" value="1"/>
</dbReference>
<evidence type="ECO:0000256" key="4">
    <source>
        <dbReference type="ARBA" id="ARBA00023163"/>
    </source>
</evidence>
<dbReference type="SUPFAM" id="SSF88659">
    <property type="entry name" value="Sigma3 and sigma4 domains of RNA polymerase sigma factors"/>
    <property type="match status" value="2"/>
</dbReference>
<proteinExistence type="predicted"/>
<evidence type="ECO:0000313" key="9">
    <source>
        <dbReference type="EMBL" id="GAA3390222.1"/>
    </source>
</evidence>
<dbReference type="NCBIfam" id="TIGR02937">
    <property type="entry name" value="sigma70-ECF"/>
    <property type="match status" value="1"/>
</dbReference>
<protein>
    <recommendedName>
        <fullName evidence="11">SigB/SigF/SigG family RNA polymerase sigma factor</fullName>
    </recommendedName>
</protein>
<evidence type="ECO:0000256" key="2">
    <source>
        <dbReference type="ARBA" id="ARBA00023082"/>
    </source>
</evidence>
<keyword evidence="2" id="KW-0731">Sigma factor</keyword>
<dbReference type="PRINTS" id="PR00046">
    <property type="entry name" value="SIGMA70FCT"/>
</dbReference>
<comment type="caution">
    <text evidence="9">The sequence shown here is derived from an EMBL/GenBank/DDBJ whole genome shotgun (WGS) entry which is preliminary data.</text>
</comment>